<evidence type="ECO:0000256" key="9">
    <source>
        <dbReference type="RuleBase" id="RU361240"/>
    </source>
</evidence>
<feature type="domain" description="Peptidase M28" evidence="10">
    <location>
        <begin position="183"/>
        <end position="383"/>
    </location>
</feature>
<dbReference type="EC" id="3.4.-.-" evidence="9"/>
<evidence type="ECO:0000256" key="5">
    <source>
        <dbReference type="ARBA" id="ARBA00022729"/>
    </source>
</evidence>
<dbReference type="AlphaFoldDB" id="A0AAD7A3W0"/>
<keyword evidence="5 9" id="KW-0732">Signal</keyword>
<gene>
    <name evidence="11" type="ORF">DFH08DRAFT_777939</name>
</gene>
<comment type="cofactor">
    <cofactor evidence="1">
        <name>Zn(2+)</name>
        <dbReference type="ChEBI" id="CHEBI:29105"/>
    </cofactor>
</comment>
<dbReference type="GO" id="GO:0004177">
    <property type="term" value="F:aminopeptidase activity"/>
    <property type="evidence" value="ECO:0007669"/>
    <property type="project" value="UniProtKB-KW"/>
</dbReference>
<dbReference type="GO" id="GO:0006508">
    <property type="term" value="P:proteolysis"/>
    <property type="evidence" value="ECO:0007669"/>
    <property type="project" value="UniProtKB-KW"/>
</dbReference>
<evidence type="ECO:0000256" key="1">
    <source>
        <dbReference type="ARBA" id="ARBA00001947"/>
    </source>
</evidence>
<feature type="chain" id="PRO_5041766701" description="Peptide hydrolase" evidence="9">
    <location>
        <begin position="23"/>
        <end position="400"/>
    </location>
</feature>
<organism evidence="11 12">
    <name type="scientific">Mycena albidolilacea</name>
    <dbReference type="NCBI Taxonomy" id="1033008"/>
    <lineage>
        <taxon>Eukaryota</taxon>
        <taxon>Fungi</taxon>
        <taxon>Dikarya</taxon>
        <taxon>Basidiomycota</taxon>
        <taxon>Agaricomycotina</taxon>
        <taxon>Agaricomycetes</taxon>
        <taxon>Agaricomycetidae</taxon>
        <taxon>Agaricales</taxon>
        <taxon>Marasmiineae</taxon>
        <taxon>Mycenaceae</taxon>
        <taxon>Mycena</taxon>
    </lineage>
</organism>
<accession>A0AAD7A3W0</accession>
<dbReference type="InterPro" id="IPR045175">
    <property type="entry name" value="M28_fam"/>
</dbReference>
<evidence type="ECO:0000256" key="8">
    <source>
        <dbReference type="ARBA" id="ARBA00043962"/>
    </source>
</evidence>
<dbReference type="PANTHER" id="PTHR12147:SF56">
    <property type="entry name" value="AMINOPEPTIDASE YDR415C-RELATED"/>
    <property type="match status" value="1"/>
</dbReference>
<protein>
    <recommendedName>
        <fullName evidence="9">Peptide hydrolase</fullName>
        <ecNumber evidence="9">3.4.-.-</ecNumber>
    </recommendedName>
</protein>
<dbReference type="SUPFAM" id="SSF53187">
    <property type="entry name" value="Zn-dependent exopeptidases"/>
    <property type="match status" value="1"/>
</dbReference>
<dbReference type="Gene3D" id="3.40.630.10">
    <property type="entry name" value="Zn peptidases"/>
    <property type="match status" value="1"/>
</dbReference>
<keyword evidence="12" id="KW-1185">Reference proteome</keyword>
<dbReference type="GO" id="GO:0008235">
    <property type="term" value="F:metalloexopeptidase activity"/>
    <property type="evidence" value="ECO:0007669"/>
    <property type="project" value="InterPro"/>
</dbReference>
<evidence type="ECO:0000256" key="3">
    <source>
        <dbReference type="ARBA" id="ARBA00022670"/>
    </source>
</evidence>
<dbReference type="GO" id="GO:0046872">
    <property type="term" value="F:metal ion binding"/>
    <property type="evidence" value="ECO:0007669"/>
    <property type="project" value="UniProtKB-KW"/>
</dbReference>
<evidence type="ECO:0000256" key="6">
    <source>
        <dbReference type="ARBA" id="ARBA00022801"/>
    </source>
</evidence>
<evidence type="ECO:0000256" key="7">
    <source>
        <dbReference type="ARBA" id="ARBA00022833"/>
    </source>
</evidence>
<dbReference type="EMBL" id="JARIHO010000016">
    <property type="protein sequence ID" value="KAJ7349041.1"/>
    <property type="molecule type" value="Genomic_DNA"/>
</dbReference>
<dbReference type="Proteomes" id="UP001218218">
    <property type="component" value="Unassembled WGS sequence"/>
</dbReference>
<feature type="signal peptide" evidence="9">
    <location>
        <begin position="1"/>
        <end position="22"/>
    </location>
</feature>
<dbReference type="PANTHER" id="PTHR12147">
    <property type="entry name" value="METALLOPEPTIDASE M28 FAMILY MEMBER"/>
    <property type="match status" value="1"/>
</dbReference>
<keyword evidence="6 9" id="KW-0378">Hydrolase</keyword>
<reference evidence="11" key="1">
    <citation type="submission" date="2023-03" db="EMBL/GenBank/DDBJ databases">
        <title>Massive genome expansion in bonnet fungi (Mycena s.s.) driven by repeated elements and novel gene families across ecological guilds.</title>
        <authorList>
            <consortium name="Lawrence Berkeley National Laboratory"/>
            <person name="Harder C.B."/>
            <person name="Miyauchi S."/>
            <person name="Viragh M."/>
            <person name="Kuo A."/>
            <person name="Thoen E."/>
            <person name="Andreopoulos B."/>
            <person name="Lu D."/>
            <person name="Skrede I."/>
            <person name="Drula E."/>
            <person name="Henrissat B."/>
            <person name="Morin E."/>
            <person name="Kohler A."/>
            <person name="Barry K."/>
            <person name="LaButti K."/>
            <person name="Morin E."/>
            <person name="Salamov A."/>
            <person name="Lipzen A."/>
            <person name="Mereny Z."/>
            <person name="Hegedus B."/>
            <person name="Baldrian P."/>
            <person name="Stursova M."/>
            <person name="Weitz H."/>
            <person name="Taylor A."/>
            <person name="Grigoriev I.V."/>
            <person name="Nagy L.G."/>
            <person name="Martin F."/>
            <person name="Kauserud H."/>
        </authorList>
    </citation>
    <scope>NUCLEOTIDE SEQUENCE</scope>
    <source>
        <strain evidence="11">CBHHK002</strain>
    </source>
</reference>
<evidence type="ECO:0000256" key="4">
    <source>
        <dbReference type="ARBA" id="ARBA00022723"/>
    </source>
</evidence>
<keyword evidence="4 9" id="KW-0479">Metal-binding</keyword>
<evidence type="ECO:0000256" key="2">
    <source>
        <dbReference type="ARBA" id="ARBA00022438"/>
    </source>
</evidence>
<name>A0AAD7A3W0_9AGAR</name>
<dbReference type="InterPro" id="IPR007484">
    <property type="entry name" value="Peptidase_M28"/>
</dbReference>
<sequence>MLTMHPYALVSFVFLTLDLVSAQSVQHPFAEINPAQFDNHLDQPGFDLDLDALRLVQFSLEEEPVWMTERDKLVAKAMGKGYLDITETQSLGQFSPKRRFTYPNPNSTIVSGINGNLSTTEPRKNLEHLSSFRTRYCHSDTGRASSEWLLHRIRNYTTELASEEQKPLISVELFEHTWKQPSVIVRMASKDSLDSDPITILGAHSDSINIINPYLPAPGADDDGSGTVTILESYRVLLLAGYIPASPLEFHFYAAEECGLLGSQAIAAAYESAGKEIKGMIQFDMTAWVKAGSREEMAVVPTSSDAELTEFEIKLIERYVDIPWVWTEYPGGVGPTDHLSWTKAGYQSCHVLESTLSNANARNIHTPNDTIDISPEFSFDHMLQYAKLAVAFAVELTSYN</sequence>
<comment type="similarity">
    <text evidence="8">Belongs to the peptidase M28 family. M28E subfamily.</text>
</comment>
<keyword evidence="3 9" id="KW-0645">Protease</keyword>
<evidence type="ECO:0000313" key="11">
    <source>
        <dbReference type="EMBL" id="KAJ7349041.1"/>
    </source>
</evidence>
<keyword evidence="2" id="KW-0031">Aminopeptidase</keyword>
<comment type="caution">
    <text evidence="11">The sequence shown here is derived from an EMBL/GenBank/DDBJ whole genome shotgun (WGS) entry which is preliminary data.</text>
</comment>
<proteinExistence type="inferred from homology"/>
<dbReference type="Pfam" id="PF04389">
    <property type="entry name" value="Peptidase_M28"/>
    <property type="match status" value="1"/>
</dbReference>
<evidence type="ECO:0000259" key="10">
    <source>
        <dbReference type="Pfam" id="PF04389"/>
    </source>
</evidence>
<evidence type="ECO:0000313" key="12">
    <source>
        <dbReference type="Proteomes" id="UP001218218"/>
    </source>
</evidence>
<keyword evidence="7 9" id="KW-0862">Zinc</keyword>